<dbReference type="PANTHER" id="PTHR48407:SF1">
    <property type="entry name" value="CRANIOFACIAL DEVELOPMENT PROTEIN 1"/>
    <property type="match status" value="1"/>
</dbReference>
<sequence>MSTLATAILSSDESDAEFIPEAPKVKRSRKPRAKRVGSGSATDSSSCSSGSGSEDEDAEGDKRAAKKAKLEEDAKNEAEERRRKAREEFERMKAELSGTPAESVKETEEMVEIKRPRRFAGETIYETVRLRASDPEAVAYLKSLAAKPDLDEDRPDLAAKQPLSRQETPNPPPASLGLDKSTAAVNADVPASTSVAALSVTARPKGPPRRKRQTLEQMSAALDKGKKMTTLEKSQMDWKSHTSSSASMADELAANRRNGGYLEKKDFLDRVGERRAGAFSEQGSTRRK</sequence>
<feature type="compositionally biased region" description="Basic residues" evidence="3">
    <location>
        <begin position="25"/>
        <end position="35"/>
    </location>
</feature>
<evidence type="ECO:0000313" key="5">
    <source>
        <dbReference type="EMBL" id="AAW45081.2"/>
    </source>
</evidence>
<dbReference type="RefSeq" id="XP_024513360.1">
    <property type="nucleotide sequence ID" value="XM_024657687.1"/>
</dbReference>
<feature type="compositionally biased region" description="Low complexity" evidence="3">
    <location>
        <begin position="37"/>
        <end position="52"/>
    </location>
</feature>
<feature type="region of interest" description="Disordered" evidence="3">
    <location>
        <begin position="1"/>
        <end position="111"/>
    </location>
</feature>
<dbReference type="HOGENOM" id="CLU_2003817_0_0_1"/>
<feature type="compositionally biased region" description="Basic and acidic residues" evidence="3">
    <location>
        <begin position="262"/>
        <end position="276"/>
    </location>
</feature>
<dbReference type="KEGG" id="cne:CNH02140"/>
<dbReference type="AlphaFoldDB" id="Q5KCT1"/>
<accession>Q5KCT1</accession>
<feature type="compositionally biased region" description="Basic and acidic residues" evidence="3">
    <location>
        <begin position="223"/>
        <end position="240"/>
    </location>
</feature>
<dbReference type="VEuPathDB" id="FungiDB:CNH02140"/>
<evidence type="ECO:0000313" key="6">
    <source>
        <dbReference type="Proteomes" id="UP000002149"/>
    </source>
</evidence>
<evidence type="ECO:0000256" key="3">
    <source>
        <dbReference type="SAM" id="MobiDB-lite"/>
    </source>
</evidence>
<name>Q5KCT1_CRYD1</name>
<feature type="region of interest" description="Disordered" evidence="3">
    <location>
        <begin position="220"/>
        <end position="288"/>
    </location>
</feature>
<proteinExistence type="inferred from homology"/>
<dbReference type="OrthoDB" id="445677at2759"/>
<feature type="compositionally biased region" description="Polar residues" evidence="3">
    <location>
        <begin position="1"/>
        <end position="11"/>
    </location>
</feature>
<feature type="region of interest" description="Disordered" evidence="3">
    <location>
        <begin position="145"/>
        <end position="185"/>
    </location>
</feature>
<organism evidence="5 6">
    <name type="scientific">Cryptococcus deneoformans (strain JEC21 / ATCC MYA-565)</name>
    <name type="common">Cryptococcus neoformans var. neoformans serotype D</name>
    <dbReference type="NCBI Taxonomy" id="214684"/>
    <lineage>
        <taxon>Eukaryota</taxon>
        <taxon>Fungi</taxon>
        <taxon>Dikarya</taxon>
        <taxon>Basidiomycota</taxon>
        <taxon>Agaricomycotina</taxon>
        <taxon>Tremellomycetes</taxon>
        <taxon>Tremellales</taxon>
        <taxon>Cryptococcaceae</taxon>
        <taxon>Cryptococcus</taxon>
        <taxon>Cryptococcus neoformans species complex</taxon>
    </lineage>
</organism>
<dbReference type="GeneID" id="3259314"/>
<dbReference type="InterPro" id="IPR027124">
    <property type="entry name" value="Swc5/CFDP1/2"/>
</dbReference>
<feature type="domain" description="BCNT-C" evidence="4">
    <location>
        <begin position="208"/>
        <end position="288"/>
    </location>
</feature>
<gene>
    <name evidence="5" type="ordered locus">CNH02140</name>
</gene>
<keyword evidence="6" id="KW-1185">Reference proteome</keyword>
<dbReference type="InterPro" id="IPR011421">
    <property type="entry name" value="BCNT-C"/>
</dbReference>
<dbReference type="PANTHER" id="PTHR48407">
    <property type="entry name" value="CRANIOFACIAL DEVELOPMENT PROTEIN 1"/>
    <property type="match status" value="1"/>
</dbReference>
<evidence type="ECO:0000259" key="4">
    <source>
        <dbReference type="PROSITE" id="PS51279"/>
    </source>
</evidence>
<dbReference type="Proteomes" id="UP000002149">
    <property type="component" value="Chromosome 8"/>
</dbReference>
<evidence type="ECO:0000256" key="2">
    <source>
        <dbReference type="ARBA" id="ARBA00019138"/>
    </source>
</evidence>
<dbReference type="Pfam" id="PF07572">
    <property type="entry name" value="BCNT"/>
    <property type="match status" value="1"/>
</dbReference>
<dbReference type="InParanoid" id="Q5KCT1"/>
<feature type="compositionally biased region" description="Basic and acidic residues" evidence="3">
    <location>
        <begin position="60"/>
        <end position="94"/>
    </location>
</feature>
<dbReference type="PROSITE" id="PS51279">
    <property type="entry name" value="BCNT_C"/>
    <property type="match status" value="1"/>
</dbReference>
<dbReference type="EMBL" id="AE017348">
    <property type="protein sequence ID" value="AAW45081.2"/>
    <property type="molecule type" value="Genomic_DNA"/>
</dbReference>
<dbReference type="STRING" id="214684.Q5KCT1"/>
<dbReference type="PaxDb" id="214684-Q5KCT1"/>
<comment type="similarity">
    <text evidence="1">Belongs to the SWC5 family.</text>
</comment>
<evidence type="ECO:0000256" key="1">
    <source>
        <dbReference type="ARBA" id="ARBA00010465"/>
    </source>
</evidence>
<reference evidence="5 6" key="1">
    <citation type="journal article" date="2005" name="Science">
        <title>The genome of the basidiomycetous yeast and human pathogen Cryptococcus neoformans.</title>
        <authorList>
            <person name="Loftus B.J."/>
            <person name="Fung E."/>
            <person name="Roncaglia P."/>
            <person name="Rowley D."/>
            <person name="Amedeo P."/>
            <person name="Bruno D."/>
            <person name="Vamathevan J."/>
            <person name="Miranda M."/>
            <person name="Anderson I.J."/>
            <person name="Fraser J.A."/>
            <person name="Allen J.E."/>
            <person name="Bosdet I.E."/>
            <person name="Brent M.R."/>
            <person name="Chiu R."/>
            <person name="Doering T.L."/>
            <person name="Donlin M.J."/>
            <person name="D'Souza C.A."/>
            <person name="Fox D.S."/>
            <person name="Grinberg V."/>
            <person name="Fu J."/>
            <person name="Fukushima M."/>
            <person name="Haas B.J."/>
            <person name="Huang J.C."/>
            <person name="Janbon G."/>
            <person name="Jones S.J."/>
            <person name="Koo H.L."/>
            <person name="Krzywinski M.I."/>
            <person name="Kwon-Chung J.K."/>
            <person name="Lengeler K.B."/>
            <person name="Maiti R."/>
            <person name="Marra M.A."/>
            <person name="Marra R.E."/>
            <person name="Mathewson C.A."/>
            <person name="Mitchell T.G."/>
            <person name="Pertea M."/>
            <person name="Riggs F.R."/>
            <person name="Salzberg S.L."/>
            <person name="Schein J.E."/>
            <person name="Shvartsbeyn A."/>
            <person name="Shin H."/>
            <person name="Shumway M."/>
            <person name="Specht C.A."/>
            <person name="Suh B.B."/>
            <person name="Tenney A."/>
            <person name="Utterback T.R."/>
            <person name="Wickes B.L."/>
            <person name="Wortman J.R."/>
            <person name="Wye N.H."/>
            <person name="Kronstad J.W."/>
            <person name="Lodge J.K."/>
            <person name="Heitman J."/>
            <person name="Davis R.W."/>
            <person name="Fraser C.M."/>
            <person name="Hyman R.W."/>
        </authorList>
    </citation>
    <scope>NUCLEOTIDE SEQUENCE [LARGE SCALE GENOMIC DNA]</scope>
    <source>
        <strain evidence="6">JEC21 / ATCC MYA-565</strain>
    </source>
</reference>
<protein>
    <recommendedName>
        <fullName evidence="2">SWR1-complex protein 5</fullName>
    </recommendedName>
</protein>